<dbReference type="GO" id="GO:0008094">
    <property type="term" value="F:ATP-dependent activity, acting on DNA"/>
    <property type="evidence" value="ECO:0007669"/>
    <property type="project" value="TreeGrafter"/>
</dbReference>
<dbReference type="InterPro" id="IPR050628">
    <property type="entry name" value="SNF2_RAD54_helicase_TF"/>
</dbReference>
<dbReference type="InterPro" id="IPR027417">
    <property type="entry name" value="P-loop_NTPase"/>
</dbReference>
<reference evidence="5 6" key="1">
    <citation type="journal article" date="2018" name="Front. Plant Sci.">
        <title>Red Clover (Trifolium pratense) and Zigzag Clover (T. medium) - A Picture of Genomic Similarities and Differences.</title>
        <authorList>
            <person name="Dluhosova J."/>
            <person name="Istvanek J."/>
            <person name="Nedelnik J."/>
            <person name="Repkova J."/>
        </authorList>
    </citation>
    <scope>NUCLEOTIDE SEQUENCE [LARGE SCALE GENOMIC DNA]</scope>
    <source>
        <strain evidence="6">cv. 10/8</strain>
        <tissue evidence="5">Leaf</tissue>
    </source>
</reference>
<evidence type="ECO:0000256" key="1">
    <source>
        <dbReference type="ARBA" id="ARBA00022741"/>
    </source>
</evidence>
<evidence type="ECO:0000256" key="3">
    <source>
        <dbReference type="ARBA" id="ARBA00022840"/>
    </source>
</evidence>
<keyword evidence="6" id="KW-1185">Reference proteome</keyword>
<dbReference type="EMBL" id="LXQA010021183">
    <property type="protein sequence ID" value="MCH91795.1"/>
    <property type="molecule type" value="Genomic_DNA"/>
</dbReference>
<evidence type="ECO:0000259" key="4">
    <source>
        <dbReference type="PROSITE" id="PS51192"/>
    </source>
</evidence>
<dbReference type="GO" id="GO:0005634">
    <property type="term" value="C:nucleus"/>
    <property type="evidence" value="ECO:0007669"/>
    <property type="project" value="TreeGrafter"/>
</dbReference>
<accession>A0A392MXT8</accession>
<keyword evidence="2" id="KW-0378">Hydrolase</keyword>
<evidence type="ECO:0000313" key="5">
    <source>
        <dbReference type="EMBL" id="MCH91795.1"/>
    </source>
</evidence>
<dbReference type="InterPro" id="IPR038718">
    <property type="entry name" value="SNF2-like_sf"/>
</dbReference>
<keyword evidence="1" id="KW-0547">Nucleotide-binding</keyword>
<dbReference type="CDD" id="cd18008">
    <property type="entry name" value="DEXDc_SHPRH-like"/>
    <property type="match status" value="1"/>
</dbReference>
<dbReference type="InterPro" id="IPR000330">
    <property type="entry name" value="SNF2_N"/>
</dbReference>
<dbReference type="Gene3D" id="3.40.50.10810">
    <property type="entry name" value="Tandem AAA-ATPase domain"/>
    <property type="match status" value="1"/>
</dbReference>
<dbReference type="SUPFAM" id="SSF52540">
    <property type="entry name" value="P-loop containing nucleoside triphosphate hydrolases"/>
    <property type="match status" value="1"/>
</dbReference>
<dbReference type="AlphaFoldDB" id="A0A392MXT8"/>
<sequence>RELVVYLNAFSGEATTEFPSTLEMARGGILADAMGLGKTVMTISLLIAHSGRGGSLGSQPITQSFIEEIETHVHPGSLSLYVHYGQSRPKDAKSLAQCDVVITTYGILASEFSSENAENNGGLFSIRWFRVVLDEAHTIKSSKSQVSMAASALIADNRWCLTGTPIQTAMGCINSIYQESSINARVILYD</sequence>
<dbReference type="PROSITE" id="PS51192">
    <property type="entry name" value="HELICASE_ATP_BIND_1"/>
    <property type="match status" value="1"/>
</dbReference>
<feature type="non-terminal residue" evidence="5">
    <location>
        <position position="1"/>
    </location>
</feature>
<keyword evidence="3" id="KW-0067">ATP-binding</keyword>
<dbReference type="GO" id="GO:0016787">
    <property type="term" value="F:hydrolase activity"/>
    <property type="evidence" value="ECO:0007669"/>
    <property type="project" value="UniProtKB-KW"/>
</dbReference>
<name>A0A392MXT8_9FABA</name>
<dbReference type="Pfam" id="PF00176">
    <property type="entry name" value="SNF2-rel_dom"/>
    <property type="match status" value="1"/>
</dbReference>
<dbReference type="GO" id="GO:0005524">
    <property type="term" value="F:ATP binding"/>
    <property type="evidence" value="ECO:0007669"/>
    <property type="project" value="UniProtKB-KW"/>
</dbReference>
<comment type="caution">
    <text evidence="5">The sequence shown here is derived from an EMBL/GenBank/DDBJ whole genome shotgun (WGS) entry which is preliminary data.</text>
</comment>
<dbReference type="InterPro" id="IPR014001">
    <property type="entry name" value="Helicase_ATP-bd"/>
</dbReference>
<organism evidence="5 6">
    <name type="scientific">Trifolium medium</name>
    <dbReference type="NCBI Taxonomy" id="97028"/>
    <lineage>
        <taxon>Eukaryota</taxon>
        <taxon>Viridiplantae</taxon>
        <taxon>Streptophyta</taxon>
        <taxon>Embryophyta</taxon>
        <taxon>Tracheophyta</taxon>
        <taxon>Spermatophyta</taxon>
        <taxon>Magnoliopsida</taxon>
        <taxon>eudicotyledons</taxon>
        <taxon>Gunneridae</taxon>
        <taxon>Pentapetalae</taxon>
        <taxon>rosids</taxon>
        <taxon>fabids</taxon>
        <taxon>Fabales</taxon>
        <taxon>Fabaceae</taxon>
        <taxon>Papilionoideae</taxon>
        <taxon>50 kb inversion clade</taxon>
        <taxon>NPAAA clade</taxon>
        <taxon>Hologalegina</taxon>
        <taxon>IRL clade</taxon>
        <taxon>Trifolieae</taxon>
        <taxon>Trifolium</taxon>
    </lineage>
</organism>
<proteinExistence type="predicted"/>
<evidence type="ECO:0000313" key="6">
    <source>
        <dbReference type="Proteomes" id="UP000265520"/>
    </source>
</evidence>
<feature type="domain" description="Helicase ATP-binding" evidence="4">
    <location>
        <begin position="19"/>
        <end position="183"/>
    </location>
</feature>
<dbReference type="PANTHER" id="PTHR45626">
    <property type="entry name" value="TRANSCRIPTION TERMINATION FACTOR 2-RELATED"/>
    <property type="match status" value="1"/>
</dbReference>
<evidence type="ECO:0000256" key="2">
    <source>
        <dbReference type="ARBA" id="ARBA00022801"/>
    </source>
</evidence>
<dbReference type="GO" id="GO:0006281">
    <property type="term" value="P:DNA repair"/>
    <property type="evidence" value="ECO:0007669"/>
    <property type="project" value="TreeGrafter"/>
</dbReference>
<dbReference type="PANTHER" id="PTHR45626:SF45">
    <property type="entry name" value="DNA REPAIR PROTEIN RAD5A"/>
    <property type="match status" value="1"/>
</dbReference>
<dbReference type="SMART" id="SM00487">
    <property type="entry name" value="DEXDc"/>
    <property type="match status" value="1"/>
</dbReference>
<protein>
    <submittedName>
        <fullName evidence="5">SWI/SNF-related matrix-associated actin-dependent regulator of chromatin subfamily A member 3-like 2-like</fullName>
    </submittedName>
</protein>
<dbReference type="Proteomes" id="UP000265520">
    <property type="component" value="Unassembled WGS sequence"/>
</dbReference>